<dbReference type="GO" id="GO:0008295">
    <property type="term" value="P:spermidine biosynthetic process"/>
    <property type="evidence" value="ECO:0007669"/>
    <property type="project" value="UniProtKB-KW"/>
</dbReference>
<evidence type="ECO:0000313" key="13">
    <source>
        <dbReference type="Proteomes" id="UP000177480"/>
    </source>
</evidence>
<evidence type="ECO:0000256" key="9">
    <source>
        <dbReference type="ARBA" id="ARBA00023239"/>
    </source>
</evidence>
<evidence type="ECO:0000256" key="6">
    <source>
        <dbReference type="ARBA" id="ARBA00022842"/>
    </source>
</evidence>
<dbReference type="Pfam" id="PF02784">
    <property type="entry name" value="Orn_Arg_deC_N"/>
    <property type="match status" value="1"/>
</dbReference>
<evidence type="ECO:0000256" key="7">
    <source>
        <dbReference type="ARBA" id="ARBA00022898"/>
    </source>
</evidence>
<accession>A0A1G2FZQ7</accession>
<keyword evidence="7 10" id="KW-0663">Pyridoxal phosphate</keyword>
<dbReference type="PANTHER" id="PTHR43295">
    <property type="entry name" value="ARGININE DECARBOXYLASE"/>
    <property type="match status" value="1"/>
</dbReference>
<dbReference type="PRINTS" id="PR01180">
    <property type="entry name" value="ARGDCRBXLASE"/>
</dbReference>
<evidence type="ECO:0000256" key="1">
    <source>
        <dbReference type="ARBA" id="ARBA00001933"/>
    </source>
</evidence>
<dbReference type="PRINTS" id="PR01179">
    <property type="entry name" value="ODADCRBXLASE"/>
</dbReference>
<organism evidence="12 13">
    <name type="scientific">Candidatus Ryanbacteria bacterium RIFCSPHIGHO2_01_FULL_45_22</name>
    <dbReference type="NCBI Taxonomy" id="1802114"/>
    <lineage>
        <taxon>Bacteria</taxon>
        <taxon>Candidatus Ryaniibacteriota</taxon>
    </lineage>
</organism>
<dbReference type="AlphaFoldDB" id="A0A1G2FZQ7"/>
<dbReference type="STRING" id="1802114.A2719_01770"/>
<protein>
    <recommendedName>
        <fullName evidence="4">arginine decarboxylase</fullName>
        <ecNumber evidence="4">4.1.1.19</ecNumber>
    </recommendedName>
</protein>
<name>A0A1G2FZQ7_9BACT</name>
<evidence type="ECO:0000256" key="5">
    <source>
        <dbReference type="ARBA" id="ARBA00022793"/>
    </source>
</evidence>
<sequence length="457" mass="52501">MDKQKTYKQFWKLGNRDVGTEIFDVNKNGELIIREGHYQYNVYDLVRKFGTSLEIFMPFVIEERLNKLTEVFIGHMKQTGYKGKFFYHYPMKVNQNKEAVLPLVSEGAHLEVGSVNELTLVRKLWEGDAVHHNIRVLCNGPKTRSYVDLIFHMQASQLRIVPIIEDLQELDLFKEFRGDIGIRINLETKVKSHWDKKADRFGLTAEELLNFGKIRNLKILHYHIGSQIEVGEDIVRALKEAFGVYKKLREVHSSLDTIDMGGGFAIPYGKKRLYSADAISRRIVQTMKKLADDAGISHPNIIVEWGRYLVAPAQITVFKIVSAKEVPKGLARYWYVIDGSFMNDLLDTWALHQKWHVVPVNKMDAKKKNRVWLAGLSCDSDDKYTAKDGYLTLPRLEELDHGEDLYLAIFDTGAYQDAFASHHCLLSSPLKIVLQNGIVTIARKRETAEEIGKLFGW</sequence>
<dbReference type="EC" id="4.1.1.19" evidence="4"/>
<dbReference type="InterPro" id="IPR002985">
    <property type="entry name" value="Arg_decrbxlase"/>
</dbReference>
<evidence type="ECO:0000256" key="8">
    <source>
        <dbReference type="ARBA" id="ARBA00023066"/>
    </source>
</evidence>
<gene>
    <name evidence="12" type="ORF">A2719_01770</name>
</gene>
<evidence type="ECO:0000256" key="10">
    <source>
        <dbReference type="PIRSR" id="PIRSR600183-50"/>
    </source>
</evidence>
<comment type="caution">
    <text evidence="12">The sequence shown here is derived from an EMBL/GenBank/DDBJ whole genome shotgun (WGS) entry which is preliminary data.</text>
</comment>
<evidence type="ECO:0000313" key="12">
    <source>
        <dbReference type="EMBL" id="OGZ43070.1"/>
    </source>
</evidence>
<proteinExistence type="inferred from homology"/>
<comment type="cofactor">
    <cofactor evidence="2">
        <name>Mg(2+)</name>
        <dbReference type="ChEBI" id="CHEBI:18420"/>
    </cofactor>
</comment>
<dbReference type="Gene3D" id="2.40.37.10">
    <property type="entry name" value="Lyase, Ornithine Decarboxylase, Chain A, domain 1"/>
    <property type="match status" value="1"/>
</dbReference>
<comment type="cofactor">
    <cofactor evidence="1 10">
        <name>pyridoxal 5'-phosphate</name>
        <dbReference type="ChEBI" id="CHEBI:597326"/>
    </cofactor>
</comment>
<dbReference type="Proteomes" id="UP000177480">
    <property type="component" value="Unassembled WGS sequence"/>
</dbReference>
<dbReference type="Gene3D" id="3.20.20.10">
    <property type="entry name" value="Alanine racemase"/>
    <property type="match status" value="1"/>
</dbReference>
<keyword evidence="6" id="KW-0460">Magnesium</keyword>
<dbReference type="GO" id="GO:0006527">
    <property type="term" value="P:L-arginine catabolic process"/>
    <property type="evidence" value="ECO:0007669"/>
    <property type="project" value="InterPro"/>
</dbReference>
<feature type="domain" description="Orn/DAP/Arg decarboxylase 2 N-terminal" evidence="11">
    <location>
        <begin position="84"/>
        <end position="311"/>
    </location>
</feature>
<evidence type="ECO:0000259" key="11">
    <source>
        <dbReference type="Pfam" id="PF02784"/>
    </source>
</evidence>
<keyword evidence="5" id="KW-0210">Decarboxylase</keyword>
<dbReference type="SUPFAM" id="SSF50621">
    <property type="entry name" value="Alanine racemase C-terminal domain-like"/>
    <property type="match status" value="1"/>
</dbReference>
<feature type="modified residue" description="N6-(pyridoxal phosphate)lysine" evidence="10">
    <location>
        <position position="92"/>
    </location>
</feature>
<keyword evidence="9" id="KW-0456">Lyase</keyword>
<keyword evidence="8" id="KW-0745">Spermidine biosynthesis</keyword>
<evidence type="ECO:0000256" key="2">
    <source>
        <dbReference type="ARBA" id="ARBA00001946"/>
    </source>
</evidence>
<evidence type="ECO:0000256" key="4">
    <source>
        <dbReference type="ARBA" id="ARBA00012426"/>
    </source>
</evidence>
<dbReference type="InterPro" id="IPR029066">
    <property type="entry name" value="PLP-binding_barrel"/>
</dbReference>
<dbReference type="GO" id="GO:0008792">
    <property type="term" value="F:arginine decarboxylase activity"/>
    <property type="evidence" value="ECO:0007669"/>
    <property type="project" value="UniProtKB-EC"/>
</dbReference>
<dbReference type="SUPFAM" id="SSF51419">
    <property type="entry name" value="PLP-binding barrel"/>
    <property type="match status" value="1"/>
</dbReference>
<dbReference type="InterPro" id="IPR022644">
    <property type="entry name" value="De-COase2_N"/>
</dbReference>
<dbReference type="InterPro" id="IPR009006">
    <property type="entry name" value="Ala_racemase/Decarboxylase_C"/>
</dbReference>
<dbReference type="InterPro" id="IPR000183">
    <property type="entry name" value="Orn/DAP/Arg_de-COase"/>
</dbReference>
<dbReference type="PANTHER" id="PTHR43295:SF9">
    <property type="entry name" value="BIOSYNTHETIC ARGININE DECARBOXYLASE"/>
    <property type="match status" value="1"/>
</dbReference>
<evidence type="ECO:0000256" key="3">
    <source>
        <dbReference type="ARBA" id="ARBA00008357"/>
    </source>
</evidence>
<reference evidence="12 13" key="1">
    <citation type="journal article" date="2016" name="Nat. Commun.">
        <title>Thousands of microbial genomes shed light on interconnected biogeochemical processes in an aquifer system.</title>
        <authorList>
            <person name="Anantharaman K."/>
            <person name="Brown C.T."/>
            <person name="Hug L.A."/>
            <person name="Sharon I."/>
            <person name="Castelle C.J."/>
            <person name="Probst A.J."/>
            <person name="Thomas B.C."/>
            <person name="Singh A."/>
            <person name="Wilkins M.J."/>
            <person name="Karaoz U."/>
            <person name="Brodie E.L."/>
            <person name="Williams K.H."/>
            <person name="Hubbard S.S."/>
            <person name="Banfield J.F."/>
        </authorList>
    </citation>
    <scope>NUCLEOTIDE SEQUENCE [LARGE SCALE GENOMIC DNA]</scope>
</reference>
<comment type="similarity">
    <text evidence="3">Belongs to the Orn/Lys/Arg decarboxylase class-II family. SpeA subfamily.</text>
</comment>
<dbReference type="EMBL" id="MHNK01000020">
    <property type="protein sequence ID" value="OGZ43070.1"/>
    <property type="molecule type" value="Genomic_DNA"/>
</dbReference>
<feature type="active site" description="Proton donor" evidence="10">
    <location>
        <position position="378"/>
    </location>
</feature>